<gene>
    <name evidence="3" type="ORF">SAMN02745702_00632</name>
</gene>
<feature type="domain" description="DUF5658" evidence="2">
    <location>
        <begin position="14"/>
        <end position="95"/>
    </location>
</feature>
<dbReference type="EMBL" id="FUYA01000002">
    <property type="protein sequence ID" value="SKA66616.1"/>
    <property type="molecule type" value="Genomic_DNA"/>
</dbReference>
<feature type="transmembrane region" description="Helical" evidence="1">
    <location>
        <begin position="6"/>
        <end position="31"/>
    </location>
</feature>
<reference evidence="3 4" key="1">
    <citation type="submission" date="2017-02" db="EMBL/GenBank/DDBJ databases">
        <authorList>
            <person name="Peterson S.W."/>
        </authorList>
    </citation>
    <scope>NUCLEOTIDE SEQUENCE [LARGE SCALE GENOMIC DNA]</scope>
    <source>
        <strain evidence="3 4">DSM 18034</strain>
    </source>
</reference>
<keyword evidence="1" id="KW-1133">Transmembrane helix</keyword>
<feature type="transmembrane region" description="Helical" evidence="1">
    <location>
        <begin position="76"/>
        <end position="95"/>
    </location>
</feature>
<accession>A0A1T4VNU5</accession>
<proteinExistence type="predicted"/>
<organism evidence="3 4">
    <name type="scientific">Desulfobaculum bizertense DSM 18034</name>
    <dbReference type="NCBI Taxonomy" id="1121442"/>
    <lineage>
        <taxon>Bacteria</taxon>
        <taxon>Pseudomonadati</taxon>
        <taxon>Thermodesulfobacteriota</taxon>
        <taxon>Desulfovibrionia</taxon>
        <taxon>Desulfovibrionales</taxon>
        <taxon>Desulfovibrionaceae</taxon>
        <taxon>Desulfobaculum</taxon>
    </lineage>
</organism>
<dbReference type="STRING" id="1121442.SAMN02745702_00632"/>
<dbReference type="AlphaFoldDB" id="A0A1T4VNU5"/>
<evidence type="ECO:0000313" key="4">
    <source>
        <dbReference type="Proteomes" id="UP000189733"/>
    </source>
</evidence>
<dbReference type="Pfam" id="PF18902">
    <property type="entry name" value="DUF5658"/>
    <property type="match status" value="1"/>
</dbReference>
<sequence>MTGTQTVLAVSVFIVFAALQIADVVTTSRVLRNGGWETNPIVRMLMRCCGAWWWVPKLVLATACGAYMAFVSWPEGPALLVFLCLVYCWVVWSNVQQERRGRVHMLRVEELRAQRRRGLELS</sequence>
<evidence type="ECO:0000256" key="1">
    <source>
        <dbReference type="SAM" id="Phobius"/>
    </source>
</evidence>
<keyword evidence="4" id="KW-1185">Reference proteome</keyword>
<dbReference type="RefSeq" id="WP_144012522.1">
    <property type="nucleotide sequence ID" value="NZ_FUYA01000002.1"/>
</dbReference>
<keyword evidence="1" id="KW-0812">Transmembrane</keyword>
<evidence type="ECO:0000313" key="3">
    <source>
        <dbReference type="EMBL" id="SKA66616.1"/>
    </source>
</evidence>
<keyword evidence="1" id="KW-0472">Membrane</keyword>
<dbReference type="InterPro" id="IPR043717">
    <property type="entry name" value="DUF5658"/>
</dbReference>
<dbReference type="Proteomes" id="UP000189733">
    <property type="component" value="Unassembled WGS sequence"/>
</dbReference>
<dbReference type="OrthoDB" id="5465403at2"/>
<evidence type="ECO:0000259" key="2">
    <source>
        <dbReference type="Pfam" id="PF18902"/>
    </source>
</evidence>
<protein>
    <recommendedName>
        <fullName evidence="2">DUF5658 domain-containing protein</fullName>
    </recommendedName>
</protein>
<name>A0A1T4VNU5_9BACT</name>
<feature type="transmembrane region" description="Helical" evidence="1">
    <location>
        <begin position="51"/>
        <end position="70"/>
    </location>
</feature>